<dbReference type="PROSITE" id="PS50893">
    <property type="entry name" value="ABC_TRANSPORTER_2"/>
    <property type="match status" value="1"/>
</dbReference>
<keyword evidence="4 8" id="KW-0547">Nucleotide-binding</keyword>
<dbReference type="SMART" id="SM00382">
    <property type="entry name" value="AAA"/>
    <property type="match status" value="1"/>
</dbReference>
<comment type="subunit">
    <text evidence="8">The complex is composed of two ATP-binding proteins (LolD) and two transmembrane proteins (LolC and LolE).</text>
</comment>
<dbReference type="EC" id="7.6.2.-" evidence="8"/>
<keyword evidence="6 8" id="KW-1278">Translocase</keyword>
<keyword evidence="10" id="KW-0378">Hydrolase</keyword>
<dbReference type="GO" id="GO:0005524">
    <property type="term" value="F:ATP binding"/>
    <property type="evidence" value="ECO:0007669"/>
    <property type="project" value="UniProtKB-UniRule"/>
</dbReference>
<dbReference type="PANTHER" id="PTHR24220">
    <property type="entry name" value="IMPORT ATP-BINDING PROTEIN"/>
    <property type="match status" value="1"/>
</dbReference>
<evidence type="ECO:0000256" key="7">
    <source>
        <dbReference type="ARBA" id="ARBA00023136"/>
    </source>
</evidence>
<name>A0A6J5AUQ3_9BURK</name>
<accession>A0A6J5AUQ3</accession>
<keyword evidence="7 8" id="KW-0472">Membrane</keyword>
<dbReference type="InterPro" id="IPR017911">
    <property type="entry name" value="MacB-like_ATP-bd"/>
</dbReference>
<dbReference type="NCBIfam" id="TIGR02211">
    <property type="entry name" value="LolD_lipo_ex"/>
    <property type="match status" value="1"/>
</dbReference>
<dbReference type="GO" id="GO:0005886">
    <property type="term" value="C:plasma membrane"/>
    <property type="evidence" value="ECO:0007669"/>
    <property type="project" value="UniProtKB-SubCell"/>
</dbReference>
<dbReference type="InterPro" id="IPR017871">
    <property type="entry name" value="ABC_transporter-like_CS"/>
</dbReference>
<evidence type="ECO:0000256" key="1">
    <source>
        <dbReference type="ARBA" id="ARBA00022448"/>
    </source>
</evidence>
<dbReference type="PANTHER" id="PTHR24220:SF689">
    <property type="entry name" value="LIPOPROTEIN-RELEASING SYSTEM ATP-BINDING PROTEIN LOLD"/>
    <property type="match status" value="1"/>
</dbReference>
<dbReference type="GO" id="GO:0089705">
    <property type="term" value="P:protein localization to outer membrane"/>
    <property type="evidence" value="ECO:0007669"/>
    <property type="project" value="TreeGrafter"/>
</dbReference>
<keyword evidence="2 8" id="KW-1003">Cell membrane</keyword>
<gene>
    <name evidence="10" type="primary">lolD_1</name>
    <name evidence="8" type="synonym">lolD</name>
    <name evidence="10" type="ORF">LMG27174_02569</name>
</gene>
<evidence type="ECO:0000256" key="5">
    <source>
        <dbReference type="ARBA" id="ARBA00022840"/>
    </source>
</evidence>
<dbReference type="AlphaFoldDB" id="A0A6J5AUQ3"/>
<proteinExistence type="inferred from homology"/>
<dbReference type="GO" id="GO:0022857">
    <property type="term" value="F:transmembrane transporter activity"/>
    <property type="evidence" value="ECO:0007669"/>
    <property type="project" value="TreeGrafter"/>
</dbReference>
<evidence type="ECO:0000313" key="10">
    <source>
        <dbReference type="EMBL" id="CAB3679425.1"/>
    </source>
</evidence>
<evidence type="ECO:0000256" key="2">
    <source>
        <dbReference type="ARBA" id="ARBA00022475"/>
    </source>
</evidence>
<keyword evidence="1 8" id="KW-0813">Transport</keyword>
<dbReference type="CDD" id="cd03255">
    <property type="entry name" value="ABC_MJ0796_LolCDE_FtsE"/>
    <property type="match status" value="1"/>
</dbReference>
<sequence>MNDRSATLPMPAQEMTPHPYVLEATGISKSFVQGGLNVQVLNNTELNVRRGEKLAIVGASGSGKSTLLHVLGGLDDPSAGHVSVMGKPFTKLSERERNELRNRALGFVYQFHHLLPEFSALDNVAMPLRIRRMTTEAARRDALTVLERVGMAHRAKHRPGELSGGERQRVAIARALVTKPACVLADEPTGNLDGGTADTVFNLMLELSRTLETSFVIVTHDPELAGRCDRIMRLREGVLHEEPPVPV</sequence>
<dbReference type="InterPro" id="IPR003439">
    <property type="entry name" value="ABC_transporter-like_ATP-bd"/>
</dbReference>
<dbReference type="EMBL" id="CADIJZ010000008">
    <property type="protein sequence ID" value="CAB3679425.1"/>
    <property type="molecule type" value="Genomic_DNA"/>
</dbReference>
<evidence type="ECO:0000259" key="9">
    <source>
        <dbReference type="PROSITE" id="PS50893"/>
    </source>
</evidence>
<dbReference type="GO" id="GO:0016887">
    <property type="term" value="F:ATP hydrolysis activity"/>
    <property type="evidence" value="ECO:0007669"/>
    <property type="project" value="InterPro"/>
</dbReference>
<dbReference type="InterPro" id="IPR027417">
    <property type="entry name" value="P-loop_NTPase"/>
</dbReference>
<reference evidence="10 11" key="1">
    <citation type="submission" date="2020-04" db="EMBL/GenBank/DDBJ databases">
        <authorList>
            <person name="De Canck E."/>
        </authorList>
    </citation>
    <scope>NUCLEOTIDE SEQUENCE [LARGE SCALE GENOMIC DNA]</scope>
    <source>
        <strain evidence="10 11">LMG 27174</strain>
    </source>
</reference>
<comment type="subcellular location">
    <subcellularLocation>
        <location evidence="8">Cell inner membrane</location>
        <topology evidence="8">Peripheral membrane protein</topology>
    </subcellularLocation>
</comment>
<dbReference type="Proteomes" id="UP000494205">
    <property type="component" value="Unassembled WGS sequence"/>
</dbReference>
<dbReference type="InterPro" id="IPR011924">
    <property type="entry name" value="LolD_lipo_ATP-bd"/>
</dbReference>
<dbReference type="Gene3D" id="3.40.50.300">
    <property type="entry name" value="P-loop containing nucleotide triphosphate hydrolases"/>
    <property type="match status" value="1"/>
</dbReference>
<protein>
    <recommendedName>
        <fullName evidence="8">Lipoprotein-releasing system ATP-binding protein LolD</fullName>
        <ecNumber evidence="8">7.6.2.-</ecNumber>
    </recommendedName>
</protein>
<evidence type="ECO:0000256" key="8">
    <source>
        <dbReference type="RuleBase" id="RU367068"/>
    </source>
</evidence>
<evidence type="ECO:0000256" key="3">
    <source>
        <dbReference type="ARBA" id="ARBA00022519"/>
    </source>
</evidence>
<keyword evidence="5 8" id="KW-0067">ATP-binding</keyword>
<evidence type="ECO:0000256" key="6">
    <source>
        <dbReference type="ARBA" id="ARBA00022967"/>
    </source>
</evidence>
<comment type="similarity">
    <text evidence="8">Belongs to the ABC transporter superfamily. Lipoprotein translocase (TC 3.A.1.125) family.</text>
</comment>
<dbReference type="GO" id="GO:0044874">
    <property type="term" value="P:lipoprotein localization to outer membrane"/>
    <property type="evidence" value="ECO:0007669"/>
    <property type="project" value="TreeGrafter"/>
</dbReference>
<evidence type="ECO:0000313" key="11">
    <source>
        <dbReference type="Proteomes" id="UP000494205"/>
    </source>
</evidence>
<dbReference type="PROSITE" id="PS00211">
    <property type="entry name" value="ABC_TRANSPORTER_1"/>
    <property type="match status" value="1"/>
</dbReference>
<comment type="function">
    <text evidence="8">Part of the ABC transporter complex LolCDE involved in the translocation of mature outer membrane-directed lipoproteins, from the inner membrane to the periplasmic chaperone, LolA. Responsible for the formation of the LolA-lipoprotein complex in an ATP-dependent manner.</text>
</comment>
<organism evidence="10 11">
    <name type="scientific">Paraburkholderia rhynchosiae</name>
    <dbReference type="NCBI Taxonomy" id="487049"/>
    <lineage>
        <taxon>Bacteria</taxon>
        <taxon>Pseudomonadati</taxon>
        <taxon>Pseudomonadota</taxon>
        <taxon>Betaproteobacteria</taxon>
        <taxon>Burkholderiales</taxon>
        <taxon>Burkholderiaceae</taxon>
        <taxon>Paraburkholderia</taxon>
    </lineage>
</organism>
<dbReference type="SUPFAM" id="SSF52540">
    <property type="entry name" value="P-loop containing nucleoside triphosphate hydrolases"/>
    <property type="match status" value="1"/>
</dbReference>
<dbReference type="RefSeq" id="WP_175130664.1">
    <property type="nucleotide sequence ID" value="NZ_CADIJZ010000008.1"/>
</dbReference>
<dbReference type="Pfam" id="PF00005">
    <property type="entry name" value="ABC_tran"/>
    <property type="match status" value="1"/>
</dbReference>
<dbReference type="FunFam" id="3.40.50.300:FF:000230">
    <property type="entry name" value="Lipoprotein-releasing system ATP-binding protein LolD"/>
    <property type="match status" value="1"/>
</dbReference>
<evidence type="ECO:0000256" key="4">
    <source>
        <dbReference type="ARBA" id="ARBA00022741"/>
    </source>
</evidence>
<dbReference type="InterPro" id="IPR015854">
    <property type="entry name" value="ABC_transpr_LolD-like"/>
</dbReference>
<keyword evidence="3 8" id="KW-0997">Cell inner membrane</keyword>
<keyword evidence="10" id="KW-0449">Lipoprotein</keyword>
<feature type="domain" description="ABC transporter" evidence="9">
    <location>
        <begin position="22"/>
        <end position="247"/>
    </location>
</feature>
<dbReference type="InterPro" id="IPR003593">
    <property type="entry name" value="AAA+_ATPase"/>
</dbReference>